<evidence type="ECO:0000256" key="12">
    <source>
        <dbReference type="RuleBase" id="RU000304"/>
    </source>
</evidence>
<evidence type="ECO:0000259" key="14">
    <source>
        <dbReference type="PROSITE" id="PS50011"/>
    </source>
</evidence>
<evidence type="ECO:0000256" key="3">
    <source>
        <dbReference type="ARBA" id="ARBA00022741"/>
    </source>
</evidence>
<dbReference type="PROSITE" id="PS00107">
    <property type="entry name" value="PROTEIN_KINASE_ATP"/>
    <property type="match status" value="1"/>
</dbReference>
<evidence type="ECO:0000256" key="9">
    <source>
        <dbReference type="PIRSR" id="PIRSR630616-2"/>
    </source>
</evidence>
<comment type="catalytic activity">
    <reaction evidence="6 13">
        <text>L-threonyl-[protein] + ATP = O-phospho-L-threonyl-[protein] + ADP + H(+)</text>
        <dbReference type="Rhea" id="RHEA:46608"/>
        <dbReference type="Rhea" id="RHEA-COMP:11060"/>
        <dbReference type="Rhea" id="RHEA-COMP:11605"/>
        <dbReference type="ChEBI" id="CHEBI:15378"/>
        <dbReference type="ChEBI" id="CHEBI:30013"/>
        <dbReference type="ChEBI" id="CHEBI:30616"/>
        <dbReference type="ChEBI" id="CHEBI:61977"/>
        <dbReference type="ChEBI" id="CHEBI:456216"/>
        <dbReference type="EC" id="2.7.11.1"/>
    </reaction>
</comment>
<evidence type="ECO:0000256" key="8">
    <source>
        <dbReference type="PIRSR" id="PIRSR630616-1"/>
    </source>
</evidence>
<dbReference type="Proteomes" id="UP000492821">
    <property type="component" value="Unassembled WGS sequence"/>
</dbReference>
<accession>A0A7E4W0E9</accession>
<keyword evidence="15" id="KW-1185">Reference proteome</keyword>
<dbReference type="CDD" id="cd14007">
    <property type="entry name" value="STKc_Aurora"/>
    <property type="match status" value="1"/>
</dbReference>
<evidence type="ECO:0000256" key="7">
    <source>
        <dbReference type="ARBA" id="ARBA00048679"/>
    </source>
</evidence>
<evidence type="ECO:0000313" key="16">
    <source>
        <dbReference type="WBParaSite" id="Pan_g5485.t1"/>
    </source>
</evidence>
<keyword evidence="2 13" id="KW-0808">Transferase</keyword>
<protein>
    <recommendedName>
        <fullName evidence="13">Aurora kinase</fullName>
        <ecNumber evidence="13">2.7.11.1</ecNumber>
    </recommendedName>
</protein>
<dbReference type="FunFam" id="3.30.200.20:FF:000042">
    <property type="entry name" value="Aurora kinase A"/>
    <property type="match status" value="1"/>
</dbReference>
<dbReference type="EC" id="2.7.11.1" evidence="13"/>
<dbReference type="PROSITE" id="PS00108">
    <property type="entry name" value="PROTEIN_KINASE_ST"/>
    <property type="match status" value="1"/>
</dbReference>
<evidence type="ECO:0000256" key="2">
    <source>
        <dbReference type="ARBA" id="ARBA00022679"/>
    </source>
</evidence>
<evidence type="ECO:0000256" key="1">
    <source>
        <dbReference type="ARBA" id="ARBA00022527"/>
    </source>
</evidence>
<dbReference type="Pfam" id="PF00069">
    <property type="entry name" value="Pkinase"/>
    <property type="match status" value="1"/>
</dbReference>
<keyword evidence="3 9" id="KW-0547">Nucleotide-binding</keyword>
<dbReference type="InterPro" id="IPR017441">
    <property type="entry name" value="Protein_kinase_ATP_BS"/>
</dbReference>
<evidence type="ECO:0000256" key="11">
    <source>
        <dbReference type="PROSITE-ProRule" id="PRU10141"/>
    </source>
</evidence>
<keyword evidence="5 9" id="KW-0067">ATP-binding</keyword>
<dbReference type="WBParaSite" id="Pan_g5485.t1">
    <property type="protein sequence ID" value="Pan_g5485.t1"/>
    <property type="gene ID" value="Pan_g5485"/>
</dbReference>
<dbReference type="InterPro" id="IPR008271">
    <property type="entry name" value="Ser/Thr_kinase_AS"/>
</dbReference>
<dbReference type="PANTHER" id="PTHR24350">
    <property type="entry name" value="SERINE/THREONINE-PROTEIN KINASE IAL-RELATED"/>
    <property type="match status" value="1"/>
</dbReference>
<dbReference type="Gene3D" id="1.10.510.10">
    <property type="entry name" value="Transferase(Phosphotransferase) domain 1"/>
    <property type="match status" value="1"/>
</dbReference>
<evidence type="ECO:0000256" key="13">
    <source>
        <dbReference type="RuleBase" id="RU367134"/>
    </source>
</evidence>
<name>A0A7E4W0E9_PANRE</name>
<reference evidence="15" key="1">
    <citation type="journal article" date="2013" name="Genetics">
        <title>The draft genome and transcriptome of Panagrellus redivivus are shaped by the harsh demands of a free-living lifestyle.</title>
        <authorList>
            <person name="Srinivasan J."/>
            <person name="Dillman A.R."/>
            <person name="Macchietto M.G."/>
            <person name="Heikkinen L."/>
            <person name="Lakso M."/>
            <person name="Fracchia K.M."/>
            <person name="Antoshechkin I."/>
            <person name="Mortazavi A."/>
            <person name="Wong G."/>
            <person name="Sternberg P.W."/>
        </authorList>
    </citation>
    <scope>NUCLEOTIDE SEQUENCE [LARGE SCALE GENOMIC DNA]</scope>
    <source>
        <strain evidence="15">MT8872</strain>
    </source>
</reference>
<feature type="binding site" evidence="9 11">
    <location>
        <position position="62"/>
    </location>
    <ligand>
        <name>ATP</name>
        <dbReference type="ChEBI" id="CHEBI:30616"/>
    </ligand>
</feature>
<evidence type="ECO:0000256" key="5">
    <source>
        <dbReference type="ARBA" id="ARBA00022840"/>
    </source>
</evidence>
<comment type="similarity">
    <text evidence="13">Belongs to the protein kinase superfamily. Ser/Thr protein kinase family. Aurora subfamily.</text>
</comment>
<feature type="binding site" evidence="9">
    <location>
        <position position="174"/>
    </location>
    <ligand>
        <name>ATP</name>
        <dbReference type="ChEBI" id="CHEBI:30616"/>
    </ligand>
</feature>
<comment type="catalytic activity">
    <reaction evidence="7 13">
        <text>L-seryl-[protein] + ATP = O-phospho-L-seryl-[protein] + ADP + H(+)</text>
        <dbReference type="Rhea" id="RHEA:17989"/>
        <dbReference type="Rhea" id="RHEA-COMP:9863"/>
        <dbReference type="Rhea" id="RHEA-COMP:11604"/>
        <dbReference type="ChEBI" id="CHEBI:15378"/>
        <dbReference type="ChEBI" id="CHEBI:29999"/>
        <dbReference type="ChEBI" id="CHEBI:30616"/>
        <dbReference type="ChEBI" id="CHEBI:83421"/>
        <dbReference type="ChEBI" id="CHEBI:456216"/>
        <dbReference type="EC" id="2.7.11.1"/>
    </reaction>
</comment>
<organism evidence="15 16">
    <name type="scientific">Panagrellus redivivus</name>
    <name type="common">Microworm</name>
    <dbReference type="NCBI Taxonomy" id="6233"/>
    <lineage>
        <taxon>Eukaryota</taxon>
        <taxon>Metazoa</taxon>
        <taxon>Ecdysozoa</taxon>
        <taxon>Nematoda</taxon>
        <taxon>Chromadorea</taxon>
        <taxon>Rhabditida</taxon>
        <taxon>Tylenchina</taxon>
        <taxon>Panagrolaimomorpha</taxon>
        <taxon>Panagrolaimoidea</taxon>
        <taxon>Panagrolaimidae</taxon>
        <taxon>Panagrellus</taxon>
    </lineage>
</organism>
<feature type="domain" description="Protein kinase" evidence="14">
    <location>
        <begin position="33"/>
        <end position="286"/>
    </location>
</feature>
<feature type="binding site" evidence="9">
    <location>
        <begin position="160"/>
        <end position="161"/>
    </location>
    <ligand>
        <name>ATP</name>
        <dbReference type="ChEBI" id="CHEBI:30616"/>
    </ligand>
</feature>
<feature type="active site" description="Proton acceptor" evidence="8">
    <location>
        <position position="156"/>
    </location>
</feature>
<dbReference type="InterPro" id="IPR011009">
    <property type="entry name" value="Kinase-like_dom_sf"/>
</dbReference>
<feature type="cross-link" description="Glycyl lysine isopeptide (Lys-Gly) (interchain with G-Cter in SUMO2)" evidence="10">
    <location>
        <position position="158"/>
    </location>
</feature>
<dbReference type="InterPro" id="IPR030616">
    <property type="entry name" value="Aur-like"/>
</dbReference>
<proteinExistence type="inferred from homology"/>
<evidence type="ECO:0000256" key="10">
    <source>
        <dbReference type="PIRSR" id="PIRSR630616-3"/>
    </source>
</evidence>
<dbReference type="InterPro" id="IPR000719">
    <property type="entry name" value="Prot_kinase_dom"/>
</dbReference>
<evidence type="ECO:0000256" key="6">
    <source>
        <dbReference type="ARBA" id="ARBA00047899"/>
    </source>
</evidence>
<evidence type="ECO:0000256" key="4">
    <source>
        <dbReference type="ARBA" id="ARBA00022777"/>
    </source>
</evidence>
<dbReference type="AlphaFoldDB" id="A0A7E4W0E9"/>
<sequence>MSNVLQPIKEPNAVMQPSGDAQQKKKSFVPSDFDFGKKLGQGRFGTVFLGREKKNNFTLAIKVMYKTMLTHDQTLLQMKREIELQYFLLHKNILILYGFFDDLNHVYILLEACQLGSLFKILRDNKCLTVHRATYVIDCMADALNYCHVRHVIHRDIKPENILLTEQFEPKLADFGWAVHAVSTSRETLCGTPDYLSPEMLNSDNNHAHTFKIDNWAIGVLYYECLTGQTPFYSKDQTMTFRNIQHARIQPHSKIPEGAMNVIRGLLTIDVEKRSELNDVRNDEFIRGQVEKYNTNMSIRRGAK</sequence>
<dbReference type="SMART" id="SM00220">
    <property type="entry name" value="S_TKc"/>
    <property type="match status" value="1"/>
</dbReference>
<dbReference type="GO" id="GO:0004674">
    <property type="term" value="F:protein serine/threonine kinase activity"/>
    <property type="evidence" value="ECO:0007669"/>
    <property type="project" value="UniProtKB-KW"/>
</dbReference>
<dbReference type="PROSITE" id="PS50011">
    <property type="entry name" value="PROTEIN_KINASE_DOM"/>
    <property type="match status" value="1"/>
</dbReference>
<reference evidence="16" key="2">
    <citation type="submission" date="2020-10" db="UniProtKB">
        <authorList>
            <consortium name="WormBaseParasite"/>
        </authorList>
    </citation>
    <scope>IDENTIFICATION</scope>
</reference>
<dbReference type="SUPFAM" id="SSF56112">
    <property type="entry name" value="Protein kinase-like (PK-like)"/>
    <property type="match status" value="1"/>
</dbReference>
<keyword evidence="4 13" id="KW-0418">Kinase</keyword>
<dbReference type="GO" id="GO:0005524">
    <property type="term" value="F:ATP binding"/>
    <property type="evidence" value="ECO:0007669"/>
    <property type="project" value="UniProtKB-UniRule"/>
</dbReference>
<evidence type="ECO:0000313" key="15">
    <source>
        <dbReference type="Proteomes" id="UP000492821"/>
    </source>
</evidence>
<feature type="binding site" evidence="9">
    <location>
        <position position="43"/>
    </location>
    <ligand>
        <name>ATP</name>
        <dbReference type="ChEBI" id="CHEBI:30616"/>
    </ligand>
</feature>
<keyword evidence="1 12" id="KW-0723">Serine/threonine-protein kinase</keyword>